<sequence>MDMKSTPYYDYSINTYAVLSAFLFLIIASMLIRETCRHAQVREIKKAQRSFIVADYPAIDDHCAYLAFGFCIMLSILGFVSVIKLLPKFTAARAATYTFAIFFIKLSFLYFFHRTFTIRNKLEGWFRLAWYTDLSFNVLWLLVMIPLIVVHGVHASQTQYKDLDLIFGRVAGRANVSSDLFLLILPIKGTWDLKMPKKQKIGASVAYLFGLMATPTSGLQASAHEMAQMRDWSLANETYIQLTAISGESCVGLVCLCLPSVKQFFSNSGLKTGSTSSGPRSELPSKISAVPRRSSTNREDAGTDVELISPGPRA</sequence>
<evidence type="ECO:0000256" key="1">
    <source>
        <dbReference type="ARBA" id="ARBA00004141"/>
    </source>
</evidence>
<gene>
    <name evidence="9" type="ORF">K469DRAFT_688001</name>
</gene>
<protein>
    <recommendedName>
        <fullName evidence="8">Rhodopsin domain-containing protein</fullName>
    </recommendedName>
</protein>
<name>A0A6A6E034_9PEZI</name>
<dbReference type="GO" id="GO:0016020">
    <property type="term" value="C:membrane"/>
    <property type="evidence" value="ECO:0007669"/>
    <property type="project" value="UniProtKB-SubCell"/>
</dbReference>
<dbReference type="AlphaFoldDB" id="A0A6A6E034"/>
<dbReference type="OrthoDB" id="444631at2759"/>
<evidence type="ECO:0000256" key="2">
    <source>
        <dbReference type="ARBA" id="ARBA00022692"/>
    </source>
</evidence>
<feature type="region of interest" description="Disordered" evidence="6">
    <location>
        <begin position="269"/>
        <end position="314"/>
    </location>
</feature>
<feature type="transmembrane region" description="Helical" evidence="7">
    <location>
        <begin position="13"/>
        <end position="32"/>
    </location>
</feature>
<keyword evidence="4 7" id="KW-0472">Membrane</keyword>
<comment type="subcellular location">
    <subcellularLocation>
        <location evidence="1">Membrane</location>
        <topology evidence="1">Multi-pass membrane protein</topology>
    </subcellularLocation>
</comment>
<feature type="transmembrane region" description="Helical" evidence="7">
    <location>
        <begin position="95"/>
        <end position="113"/>
    </location>
</feature>
<reference evidence="9" key="1">
    <citation type="journal article" date="2020" name="Stud. Mycol.">
        <title>101 Dothideomycetes genomes: a test case for predicting lifestyles and emergence of pathogens.</title>
        <authorList>
            <person name="Haridas S."/>
            <person name="Albert R."/>
            <person name="Binder M."/>
            <person name="Bloem J."/>
            <person name="Labutti K."/>
            <person name="Salamov A."/>
            <person name="Andreopoulos B."/>
            <person name="Baker S."/>
            <person name="Barry K."/>
            <person name="Bills G."/>
            <person name="Bluhm B."/>
            <person name="Cannon C."/>
            <person name="Castanera R."/>
            <person name="Culley D."/>
            <person name="Daum C."/>
            <person name="Ezra D."/>
            <person name="Gonzalez J."/>
            <person name="Henrissat B."/>
            <person name="Kuo A."/>
            <person name="Liang C."/>
            <person name="Lipzen A."/>
            <person name="Lutzoni F."/>
            <person name="Magnuson J."/>
            <person name="Mondo S."/>
            <person name="Nolan M."/>
            <person name="Ohm R."/>
            <person name="Pangilinan J."/>
            <person name="Park H.-J."/>
            <person name="Ramirez L."/>
            <person name="Alfaro M."/>
            <person name="Sun H."/>
            <person name="Tritt A."/>
            <person name="Yoshinaga Y."/>
            <person name="Zwiers L.-H."/>
            <person name="Turgeon B."/>
            <person name="Goodwin S."/>
            <person name="Spatafora J."/>
            <person name="Crous P."/>
            <person name="Grigoriev I."/>
        </authorList>
    </citation>
    <scope>NUCLEOTIDE SEQUENCE</scope>
    <source>
        <strain evidence="9">CBS 207.26</strain>
    </source>
</reference>
<proteinExistence type="inferred from homology"/>
<evidence type="ECO:0000259" key="8">
    <source>
        <dbReference type="Pfam" id="PF20684"/>
    </source>
</evidence>
<dbReference type="InterPro" id="IPR049326">
    <property type="entry name" value="Rhodopsin_dom_fungi"/>
</dbReference>
<evidence type="ECO:0000256" key="4">
    <source>
        <dbReference type="ARBA" id="ARBA00023136"/>
    </source>
</evidence>
<evidence type="ECO:0000256" key="3">
    <source>
        <dbReference type="ARBA" id="ARBA00022989"/>
    </source>
</evidence>
<feature type="transmembrane region" description="Helical" evidence="7">
    <location>
        <begin position="201"/>
        <end position="219"/>
    </location>
</feature>
<dbReference type="InterPro" id="IPR052337">
    <property type="entry name" value="SAT4-like"/>
</dbReference>
<dbReference type="Proteomes" id="UP000800200">
    <property type="component" value="Unassembled WGS sequence"/>
</dbReference>
<feature type="domain" description="Rhodopsin" evidence="8">
    <location>
        <begin position="59"/>
        <end position="266"/>
    </location>
</feature>
<evidence type="ECO:0000313" key="9">
    <source>
        <dbReference type="EMBL" id="KAF2185174.1"/>
    </source>
</evidence>
<keyword evidence="2 7" id="KW-0812">Transmembrane</keyword>
<dbReference type="EMBL" id="ML994634">
    <property type="protein sequence ID" value="KAF2185174.1"/>
    <property type="molecule type" value="Genomic_DNA"/>
</dbReference>
<comment type="similarity">
    <text evidence="5">Belongs to the SAT4 family.</text>
</comment>
<accession>A0A6A6E034</accession>
<dbReference type="Pfam" id="PF20684">
    <property type="entry name" value="Fung_rhodopsin"/>
    <property type="match status" value="1"/>
</dbReference>
<evidence type="ECO:0000256" key="7">
    <source>
        <dbReference type="SAM" id="Phobius"/>
    </source>
</evidence>
<organism evidence="9 10">
    <name type="scientific">Zopfia rhizophila CBS 207.26</name>
    <dbReference type="NCBI Taxonomy" id="1314779"/>
    <lineage>
        <taxon>Eukaryota</taxon>
        <taxon>Fungi</taxon>
        <taxon>Dikarya</taxon>
        <taxon>Ascomycota</taxon>
        <taxon>Pezizomycotina</taxon>
        <taxon>Dothideomycetes</taxon>
        <taxon>Dothideomycetes incertae sedis</taxon>
        <taxon>Zopfiaceae</taxon>
        <taxon>Zopfia</taxon>
    </lineage>
</organism>
<feature type="transmembrane region" description="Helical" evidence="7">
    <location>
        <begin position="63"/>
        <end position="83"/>
    </location>
</feature>
<evidence type="ECO:0000313" key="10">
    <source>
        <dbReference type="Proteomes" id="UP000800200"/>
    </source>
</evidence>
<dbReference type="PANTHER" id="PTHR33048:SF47">
    <property type="entry name" value="INTEGRAL MEMBRANE PROTEIN-RELATED"/>
    <property type="match status" value="1"/>
</dbReference>
<keyword evidence="10" id="KW-1185">Reference proteome</keyword>
<keyword evidence="3 7" id="KW-1133">Transmembrane helix</keyword>
<evidence type="ECO:0000256" key="6">
    <source>
        <dbReference type="SAM" id="MobiDB-lite"/>
    </source>
</evidence>
<dbReference type="PANTHER" id="PTHR33048">
    <property type="entry name" value="PTH11-LIKE INTEGRAL MEMBRANE PROTEIN (AFU_ORTHOLOGUE AFUA_5G11245)"/>
    <property type="match status" value="1"/>
</dbReference>
<evidence type="ECO:0000256" key="5">
    <source>
        <dbReference type="ARBA" id="ARBA00038359"/>
    </source>
</evidence>
<feature type="compositionally biased region" description="Polar residues" evidence="6">
    <location>
        <begin position="269"/>
        <end position="279"/>
    </location>
</feature>
<feature type="transmembrane region" description="Helical" evidence="7">
    <location>
        <begin position="134"/>
        <end position="154"/>
    </location>
</feature>